<feature type="domain" description="Methyl-accepting transducer" evidence="13">
    <location>
        <begin position="276"/>
        <end position="512"/>
    </location>
</feature>
<keyword evidence="3" id="KW-0488">Methylation</keyword>
<dbReference type="SMART" id="SM00304">
    <property type="entry name" value="HAMP"/>
    <property type="match status" value="1"/>
</dbReference>
<keyword evidence="7 12" id="KW-1133">Transmembrane helix</keyword>
<dbReference type="GO" id="GO:0004888">
    <property type="term" value="F:transmembrane signaling receptor activity"/>
    <property type="evidence" value="ECO:0007669"/>
    <property type="project" value="InterPro"/>
</dbReference>
<sequence length="549" mass="59197">MFDKMTLKSQFVFVVALPCLALLLVSWAGLAGLSTMHAQAERLAENTSAPLRAMAEVNSRIPRMRVGIDMILLQAVPALQDAKGVTTRISETRAEDIPEMDAALQEALDAQVNPEIRAQVQDLIEVFAEVKRNELQPMLRAMESGEMNTAYRIYQNDYAKSYGAMRKAVNKILDDLLAQGVASHQASEQSYQASLNNMVGLIVAALLASVVLAFLCLRRLNRRVERLQQHISSASKTLDLGTTVELNGRDELSNIATQFNHFTGQIRSAIEAVAENSRELADTANTVAQKAKSTNSNCLHEQARSEQIAAAISEMGSTVESIAGNASEAAEAAKEADSQAHQVAKLVELARQGVVTLSDEIDQVSLDVTSLAGQTDSIGSILDTIRGISEQTNLLALNAAIEAARAGEQGRGFAVVADEVRNLASRSASSTDEIQKMIDNLQEQSARTVAAIKRGQSQSTTVVNQTNDANSALQQITSHIGQISDMNIQVATATEEQATVVSDISENIHDINRLTGETTQIADQLMGSSGQLQKLSQTLDGLVSQFRLR</sequence>
<dbReference type="AlphaFoldDB" id="A0A4P7XKL3"/>
<keyword evidence="6 12" id="KW-0812">Transmembrane</keyword>
<dbReference type="Gene3D" id="1.10.287.950">
    <property type="entry name" value="Methyl-accepting chemotaxis protein"/>
    <property type="match status" value="1"/>
</dbReference>
<dbReference type="SMART" id="SM00283">
    <property type="entry name" value="MA"/>
    <property type="match status" value="1"/>
</dbReference>
<accession>A0A4P7XKL3</accession>
<dbReference type="Pfam" id="PF00015">
    <property type="entry name" value="MCPsignal"/>
    <property type="match status" value="1"/>
</dbReference>
<dbReference type="InterPro" id="IPR004090">
    <property type="entry name" value="Chemotax_Me-accpt_rcpt"/>
</dbReference>
<evidence type="ECO:0000256" key="4">
    <source>
        <dbReference type="ARBA" id="ARBA00022500"/>
    </source>
</evidence>
<proteinExistence type="inferred from homology"/>
<reference evidence="16 17" key="1">
    <citation type="submission" date="2018-07" db="EMBL/GenBank/DDBJ databases">
        <title>Marsedoiliclastica nanhaica gen. nov. sp. nov., a novel marine hydrocarbonoclastic bacterium isolated from an in-situ enriched hydrocarbon-degrading consortium in deep-sea sediment.</title>
        <authorList>
            <person name="Dong C."/>
            <person name="Ma T."/>
            <person name="Liu R."/>
            <person name="Shao Z."/>
        </authorList>
    </citation>
    <scope>NUCLEOTIDE SEQUENCE [LARGE SCALE GENOMIC DNA]</scope>
    <source>
        <strain evidence="17">soil36-7</strain>
    </source>
</reference>
<evidence type="ECO:0000313" key="17">
    <source>
        <dbReference type="Proteomes" id="UP000298049"/>
    </source>
</evidence>
<dbReference type="GO" id="GO:0005886">
    <property type="term" value="C:plasma membrane"/>
    <property type="evidence" value="ECO:0007669"/>
    <property type="project" value="UniProtKB-SubCell"/>
</dbReference>
<keyword evidence="4" id="KW-0145">Chemotaxis</keyword>
<dbReference type="Pfam" id="PF00672">
    <property type="entry name" value="HAMP"/>
    <property type="match status" value="1"/>
</dbReference>
<dbReference type="Pfam" id="PF02203">
    <property type="entry name" value="TarH"/>
    <property type="match status" value="1"/>
</dbReference>
<feature type="domain" description="HAMP" evidence="15">
    <location>
        <begin position="218"/>
        <end position="271"/>
    </location>
</feature>
<dbReference type="PROSITE" id="PS50111">
    <property type="entry name" value="CHEMOTAXIS_TRANSDUC_2"/>
    <property type="match status" value="1"/>
</dbReference>
<evidence type="ECO:0000256" key="10">
    <source>
        <dbReference type="ARBA" id="ARBA00029447"/>
    </source>
</evidence>
<dbReference type="FunFam" id="1.10.287.950:FF:000001">
    <property type="entry name" value="Methyl-accepting chemotaxis sensory transducer"/>
    <property type="match status" value="1"/>
</dbReference>
<dbReference type="InterPro" id="IPR003122">
    <property type="entry name" value="Tar_rcpt_lig-bd"/>
</dbReference>
<feature type="domain" description="T-SNARE coiled-coil homology" evidence="14">
    <location>
        <begin position="463"/>
        <end position="512"/>
    </location>
</feature>
<keyword evidence="9 11" id="KW-0807">Transducer</keyword>
<evidence type="ECO:0000256" key="2">
    <source>
        <dbReference type="ARBA" id="ARBA00022475"/>
    </source>
</evidence>
<evidence type="ECO:0000259" key="15">
    <source>
        <dbReference type="PROSITE" id="PS50885"/>
    </source>
</evidence>
<evidence type="ECO:0000256" key="8">
    <source>
        <dbReference type="ARBA" id="ARBA00023136"/>
    </source>
</evidence>
<feature type="transmembrane region" description="Helical" evidence="12">
    <location>
        <begin position="198"/>
        <end position="217"/>
    </location>
</feature>
<dbReference type="InterPro" id="IPR003660">
    <property type="entry name" value="HAMP_dom"/>
</dbReference>
<dbReference type="PROSITE" id="PS50192">
    <property type="entry name" value="T_SNARE"/>
    <property type="match status" value="1"/>
</dbReference>
<dbReference type="KEGG" id="hmi:soil367_01900"/>
<evidence type="ECO:0000259" key="14">
    <source>
        <dbReference type="PROSITE" id="PS50192"/>
    </source>
</evidence>
<dbReference type="PANTHER" id="PTHR32089">
    <property type="entry name" value="METHYL-ACCEPTING CHEMOTAXIS PROTEIN MCPB"/>
    <property type="match status" value="1"/>
</dbReference>
<comment type="similarity">
    <text evidence="10">Belongs to the methyl-accepting chemotaxis (MCP) protein family.</text>
</comment>
<name>A0A4P7XKL3_9ALTE</name>
<dbReference type="Proteomes" id="UP000298049">
    <property type="component" value="Chromosome"/>
</dbReference>
<dbReference type="PANTHER" id="PTHR32089:SF39">
    <property type="entry name" value="METHYL-ACCEPTING CHEMOTAXIS PROTEIN HLYB"/>
    <property type="match status" value="1"/>
</dbReference>
<dbReference type="PROSITE" id="PS50885">
    <property type="entry name" value="HAMP"/>
    <property type="match status" value="1"/>
</dbReference>
<evidence type="ECO:0000256" key="7">
    <source>
        <dbReference type="ARBA" id="ARBA00022989"/>
    </source>
</evidence>
<evidence type="ECO:0000313" key="16">
    <source>
        <dbReference type="EMBL" id="QCF27766.1"/>
    </source>
</evidence>
<dbReference type="CDD" id="cd11386">
    <property type="entry name" value="MCP_signal"/>
    <property type="match status" value="1"/>
</dbReference>
<evidence type="ECO:0000259" key="13">
    <source>
        <dbReference type="PROSITE" id="PS50111"/>
    </source>
</evidence>
<keyword evidence="5" id="KW-0997">Cell inner membrane</keyword>
<dbReference type="GO" id="GO:0007165">
    <property type="term" value="P:signal transduction"/>
    <property type="evidence" value="ECO:0007669"/>
    <property type="project" value="UniProtKB-KW"/>
</dbReference>
<evidence type="ECO:0000256" key="1">
    <source>
        <dbReference type="ARBA" id="ARBA00004429"/>
    </source>
</evidence>
<keyword evidence="17" id="KW-1185">Reference proteome</keyword>
<dbReference type="Gene3D" id="6.10.340.10">
    <property type="match status" value="1"/>
</dbReference>
<keyword evidence="8 12" id="KW-0472">Membrane</keyword>
<dbReference type="InterPro" id="IPR000727">
    <property type="entry name" value="T_SNARE_dom"/>
</dbReference>
<dbReference type="SUPFAM" id="SSF58104">
    <property type="entry name" value="Methyl-accepting chemotaxis protein (MCP) signaling domain"/>
    <property type="match status" value="1"/>
</dbReference>
<evidence type="ECO:0000256" key="11">
    <source>
        <dbReference type="PROSITE-ProRule" id="PRU00284"/>
    </source>
</evidence>
<keyword evidence="2" id="KW-1003">Cell membrane</keyword>
<dbReference type="PRINTS" id="PR00260">
    <property type="entry name" value="CHEMTRNSDUCR"/>
</dbReference>
<comment type="subcellular location">
    <subcellularLocation>
        <location evidence="1">Cell inner membrane</location>
        <topology evidence="1">Multi-pass membrane protein</topology>
    </subcellularLocation>
</comment>
<evidence type="ECO:0000256" key="6">
    <source>
        <dbReference type="ARBA" id="ARBA00022692"/>
    </source>
</evidence>
<evidence type="ECO:0000256" key="3">
    <source>
        <dbReference type="ARBA" id="ARBA00022481"/>
    </source>
</evidence>
<organism evidence="16 17">
    <name type="scientific">Hydrocarboniclastica marina</name>
    <dbReference type="NCBI Taxonomy" id="2259620"/>
    <lineage>
        <taxon>Bacteria</taxon>
        <taxon>Pseudomonadati</taxon>
        <taxon>Pseudomonadota</taxon>
        <taxon>Gammaproteobacteria</taxon>
        <taxon>Alteromonadales</taxon>
        <taxon>Alteromonadaceae</taxon>
        <taxon>Hydrocarboniclastica</taxon>
    </lineage>
</organism>
<dbReference type="EMBL" id="CP031093">
    <property type="protein sequence ID" value="QCF27766.1"/>
    <property type="molecule type" value="Genomic_DNA"/>
</dbReference>
<evidence type="ECO:0000256" key="12">
    <source>
        <dbReference type="SAM" id="Phobius"/>
    </source>
</evidence>
<evidence type="ECO:0000256" key="9">
    <source>
        <dbReference type="ARBA" id="ARBA00023224"/>
    </source>
</evidence>
<dbReference type="GO" id="GO:0006935">
    <property type="term" value="P:chemotaxis"/>
    <property type="evidence" value="ECO:0007669"/>
    <property type="project" value="UniProtKB-KW"/>
</dbReference>
<evidence type="ECO:0000256" key="5">
    <source>
        <dbReference type="ARBA" id="ARBA00022519"/>
    </source>
</evidence>
<dbReference type="OrthoDB" id="2489132at2"/>
<gene>
    <name evidence="16" type="ORF">soil367_01900</name>
</gene>
<dbReference type="InterPro" id="IPR004089">
    <property type="entry name" value="MCPsignal_dom"/>
</dbReference>
<protein>
    <submittedName>
        <fullName evidence="16">Methyl-accepting chemotaxis protein</fullName>
    </submittedName>
</protein>